<protein>
    <submittedName>
        <fullName evidence="1">Uncharacterized protein</fullName>
    </submittedName>
</protein>
<organism evidence="1">
    <name type="scientific">Myoviridae sp. ctYA416</name>
    <dbReference type="NCBI Taxonomy" id="2825125"/>
    <lineage>
        <taxon>Viruses</taxon>
        <taxon>Duplodnaviria</taxon>
        <taxon>Heunggongvirae</taxon>
        <taxon>Uroviricota</taxon>
        <taxon>Caudoviricetes</taxon>
    </lineage>
</organism>
<name>A0A8S5UU18_9CAUD</name>
<sequence length="135" mass="15811">MNNMTNFDAAFNTPFFMDFHNTYNPERVEVDVPLQVTSKEVEIYKSKYSEGFVNDSYLKLFALFRLVGQVDDLEKALTEYALIKLTEMKERVADYKTGKKVIQFISDDYHIIEKSVRALENYLGLQCNFYFVEVA</sequence>
<proteinExistence type="predicted"/>
<dbReference type="EMBL" id="BK016136">
    <property type="protein sequence ID" value="DAF97890.1"/>
    <property type="molecule type" value="Genomic_DNA"/>
</dbReference>
<evidence type="ECO:0000313" key="1">
    <source>
        <dbReference type="EMBL" id="DAF97890.1"/>
    </source>
</evidence>
<reference evidence="1" key="1">
    <citation type="journal article" date="2021" name="Proc. Natl. Acad. Sci. U.S.A.">
        <title>A Catalog of Tens of Thousands of Viruses from Human Metagenomes Reveals Hidden Associations with Chronic Diseases.</title>
        <authorList>
            <person name="Tisza M.J."/>
            <person name="Buck C.B."/>
        </authorList>
    </citation>
    <scope>NUCLEOTIDE SEQUENCE</scope>
    <source>
        <strain evidence="1">CtYA416</strain>
    </source>
</reference>
<accession>A0A8S5UU18</accession>